<dbReference type="EMBL" id="BOMG01000097">
    <property type="protein sequence ID" value="GID59406.1"/>
    <property type="molecule type" value="Genomic_DNA"/>
</dbReference>
<dbReference type="InterPro" id="IPR000073">
    <property type="entry name" value="AB_hydrolase_1"/>
</dbReference>
<dbReference type="PRINTS" id="PR00111">
    <property type="entry name" value="ABHYDROLASE"/>
</dbReference>
<gene>
    <name evidence="2" type="ORF">Aco03nite_078100</name>
</gene>
<dbReference type="PANTHER" id="PTHR43194">
    <property type="entry name" value="HYDROLASE ALPHA/BETA FOLD FAMILY"/>
    <property type="match status" value="1"/>
</dbReference>
<name>A0ABQ3XLP1_9ACTN</name>
<evidence type="ECO:0000313" key="3">
    <source>
        <dbReference type="Proteomes" id="UP000612282"/>
    </source>
</evidence>
<protein>
    <recommendedName>
        <fullName evidence="1">AB hydrolase-1 domain-containing protein</fullName>
    </recommendedName>
</protein>
<comment type="caution">
    <text evidence="2">The sequence shown here is derived from an EMBL/GenBank/DDBJ whole genome shotgun (WGS) entry which is preliminary data.</text>
</comment>
<dbReference type="SUPFAM" id="SSF53474">
    <property type="entry name" value="alpha/beta-Hydrolases"/>
    <property type="match status" value="1"/>
</dbReference>
<dbReference type="Proteomes" id="UP000612282">
    <property type="component" value="Unassembled WGS sequence"/>
</dbReference>
<accession>A0ABQ3XLP1</accession>
<sequence>MDVGGVAVRYRVGGDAGGRAVVLLHGLGGSGAGWGTVPERLAGEFRVFALDLRGHGDSGKPGEYSFQLMRDDVLGFLDGAGLERAALVGHSLGAVVAVLLAQLAPERVTHLVLEDATVPRPGDLDRPPLPEPDEPTPYDFRAVNAVRAQLTDPDPAWWDATDAVTVPTLIIDGASSADRQEFLAASADRMPNARLVTIPAGHYVHRERPSAYLDAVLPFLRSTSG</sequence>
<dbReference type="InterPro" id="IPR050228">
    <property type="entry name" value="Carboxylesterase_BioH"/>
</dbReference>
<reference evidence="2 3" key="1">
    <citation type="submission" date="2021-01" db="EMBL/GenBank/DDBJ databases">
        <title>Whole genome shotgun sequence of Actinoplanes couchii NBRC 106145.</title>
        <authorList>
            <person name="Komaki H."/>
            <person name="Tamura T."/>
        </authorList>
    </citation>
    <scope>NUCLEOTIDE SEQUENCE [LARGE SCALE GENOMIC DNA]</scope>
    <source>
        <strain evidence="2 3">NBRC 106145</strain>
    </source>
</reference>
<dbReference type="Pfam" id="PF00561">
    <property type="entry name" value="Abhydrolase_1"/>
    <property type="match status" value="1"/>
</dbReference>
<keyword evidence="3" id="KW-1185">Reference proteome</keyword>
<feature type="domain" description="AB hydrolase-1" evidence="1">
    <location>
        <begin position="20"/>
        <end position="128"/>
    </location>
</feature>
<evidence type="ECO:0000313" key="2">
    <source>
        <dbReference type="EMBL" id="GID59406.1"/>
    </source>
</evidence>
<proteinExistence type="predicted"/>
<dbReference type="Gene3D" id="3.40.50.1820">
    <property type="entry name" value="alpha/beta hydrolase"/>
    <property type="match status" value="1"/>
</dbReference>
<dbReference type="InterPro" id="IPR029058">
    <property type="entry name" value="AB_hydrolase_fold"/>
</dbReference>
<organism evidence="2 3">
    <name type="scientific">Actinoplanes couchii</name>
    <dbReference type="NCBI Taxonomy" id="403638"/>
    <lineage>
        <taxon>Bacteria</taxon>
        <taxon>Bacillati</taxon>
        <taxon>Actinomycetota</taxon>
        <taxon>Actinomycetes</taxon>
        <taxon>Micromonosporales</taxon>
        <taxon>Micromonosporaceae</taxon>
        <taxon>Actinoplanes</taxon>
    </lineage>
</organism>
<dbReference type="PANTHER" id="PTHR43194:SF2">
    <property type="entry name" value="PEROXISOMAL MEMBRANE PROTEIN LPX1"/>
    <property type="match status" value="1"/>
</dbReference>
<evidence type="ECO:0000259" key="1">
    <source>
        <dbReference type="Pfam" id="PF00561"/>
    </source>
</evidence>